<feature type="compositionally biased region" description="Low complexity" evidence="1">
    <location>
        <begin position="153"/>
        <end position="165"/>
    </location>
</feature>
<reference evidence="2" key="1">
    <citation type="journal article" date="2020" name="Stud. Mycol.">
        <title>101 Dothideomycetes genomes: a test case for predicting lifestyles and emergence of pathogens.</title>
        <authorList>
            <person name="Haridas S."/>
            <person name="Albert R."/>
            <person name="Binder M."/>
            <person name="Bloem J."/>
            <person name="Labutti K."/>
            <person name="Salamov A."/>
            <person name="Andreopoulos B."/>
            <person name="Baker S."/>
            <person name="Barry K."/>
            <person name="Bills G."/>
            <person name="Bluhm B."/>
            <person name="Cannon C."/>
            <person name="Castanera R."/>
            <person name="Culley D."/>
            <person name="Daum C."/>
            <person name="Ezra D."/>
            <person name="Gonzalez J."/>
            <person name="Henrissat B."/>
            <person name="Kuo A."/>
            <person name="Liang C."/>
            <person name="Lipzen A."/>
            <person name="Lutzoni F."/>
            <person name="Magnuson J."/>
            <person name="Mondo S."/>
            <person name="Nolan M."/>
            <person name="Ohm R."/>
            <person name="Pangilinan J."/>
            <person name="Park H.-J."/>
            <person name="Ramirez L."/>
            <person name="Alfaro M."/>
            <person name="Sun H."/>
            <person name="Tritt A."/>
            <person name="Yoshinaga Y."/>
            <person name="Zwiers L.-H."/>
            <person name="Turgeon B."/>
            <person name="Goodwin S."/>
            <person name="Spatafora J."/>
            <person name="Crous P."/>
            <person name="Grigoriev I."/>
        </authorList>
    </citation>
    <scope>NUCLEOTIDE SEQUENCE</scope>
    <source>
        <strain evidence="2">CBS 113389</strain>
    </source>
</reference>
<protein>
    <submittedName>
        <fullName evidence="2">Uncharacterized protein</fullName>
    </submittedName>
</protein>
<organism evidence="2 3">
    <name type="scientific">Neohortaea acidophila</name>
    <dbReference type="NCBI Taxonomy" id="245834"/>
    <lineage>
        <taxon>Eukaryota</taxon>
        <taxon>Fungi</taxon>
        <taxon>Dikarya</taxon>
        <taxon>Ascomycota</taxon>
        <taxon>Pezizomycotina</taxon>
        <taxon>Dothideomycetes</taxon>
        <taxon>Dothideomycetidae</taxon>
        <taxon>Mycosphaerellales</taxon>
        <taxon>Teratosphaeriaceae</taxon>
        <taxon>Neohortaea</taxon>
    </lineage>
</organism>
<gene>
    <name evidence="2" type="ORF">BDY17DRAFT_102940</name>
</gene>
<feature type="compositionally biased region" description="Polar residues" evidence="1">
    <location>
        <begin position="178"/>
        <end position="216"/>
    </location>
</feature>
<dbReference type="AlphaFoldDB" id="A0A6A6Q0B4"/>
<accession>A0A6A6Q0B4</accession>
<dbReference type="GO" id="GO:0007131">
    <property type="term" value="P:reciprocal meiotic recombination"/>
    <property type="evidence" value="ECO:0007669"/>
    <property type="project" value="InterPro"/>
</dbReference>
<evidence type="ECO:0000313" key="2">
    <source>
        <dbReference type="EMBL" id="KAF2485419.1"/>
    </source>
</evidence>
<proteinExistence type="predicted"/>
<dbReference type="GeneID" id="54470138"/>
<name>A0A6A6Q0B4_9PEZI</name>
<keyword evidence="3" id="KW-1185">Reference proteome</keyword>
<evidence type="ECO:0000256" key="1">
    <source>
        <dbReference type="SAM" id="MobiDB-lite"/>
    </source>
</evidence>
<feature type="region of interest" description="Disordered" evidence="1">
    <location>
        <begin position="147"/>
        <end position="383"/>
    </location>
</feature>
<sequence length="472" mass="51580">MAPPRGTIDICLQFTKFSHALGVRPNGTIAWSHVTSDNLFVLVKGSEPDVGSGQLLMRIINNNQVLESIDIGAHIDDANKTRHTLEQAGIRPKVDQLPAFAITKDSLLALRYPGGNGQVTRVQLRMHSNDECQQIVKLLLTRGISLKDPRPGTALSTTSMSTTAAEKTRPRSIDFRSSYFNPSDPSQSSLHEATRPSSVLNQTSPTPALSTLQSRAWPSDSAERDHEIARSVTAGRSSTPVTAPLRFEAPISQREYARRGTELAGSRPTSALDLPPLPKPSFTKDTPFRLEGPTSVSSSAGPADYRPSTRARSKRSFVPDESEIPDCATTIRPDDSRLPAYKDSLRGEHDKIKQGGQMDDRLQSREPLAERSSNDRVLRTSSVRNAPHKILSLPAMDTSTRPPEPLGSATVAISALSGGNLDRIALEAFTTRRVNDRQAALEDFMVANLENPAFTTLCEDVENCWRRVAFGL</sequence>
<evidence type="ECO:0000313" key="3">
    <source>
        <dbReference type="Proteomes" id="UP000799767"/>
    </source>
</evidence>
<dbReference type="InterPro" id="IPR004354">
    <property type="entry name" value="Meiotic_Rec114"/>
</dbReference>
<feature type="compositionally biased region" description="Basic and acidic residues" evidence="1">
    <location>
        <begin position="343"/>
        <end position="378"/>
    </location>
</feature>
<dbReference type="Pfam" id="PF03525">
    <property type="entry name" value="Meiotic_rec114"/>
    <property type="match status" value="1"/>
</dbReference>
<dbReference type="Proteomes" id="UP000799767">
    <property type="component" value="Unassembled WGS sequence"/>
</dbReference>
<dbReference type="EMBL" id="MU001633">
    <property type="protein sequence ID" value="KAF2485419.1"/>
    <property type="molecule type" value="Genomic_DNA"/>
</dbReference>
<dbReference type="OrthoDB" id="5360255at2759"/>
<dbReference type="RefSeq" id="XP_033591988.1">
    <property type="nucleotide sequence ID" value="XM_033729136.1"/>
</dbReference>